<evidence type="ECO:0000256" key="3">
    <source>
        <dbReference type="ARBA" id="ARBA00022722"/>
    </source>
</evidence>
<proteinExistence type="predicted"/>
<dbReference type="SUPFAM" id="SSF56672">
    <property type="entry name" value="DNA/RNA polymerases"/>
    <property type="match status" value="1"/>
</dbReference>
<dbReference type="GO" id="GO:0003676">
    <property type="term" value="F:nucleic acid binding"/>
    <property type="evidence" value="ECO:0007669"/>
    <property type="project" value="InterPro"/>
</dbReference>
<evidence type="ECO:0000313" key="10">
    <source>
        <dbReference type="Proteomes" id="UP000257109"/>
    </source>
</evidence>
<dbReference type="Proteomes" id="UP000257109">
    <property type="component" value="Unassembled WGS sequence"/>
</dbReference>
<organism evidence="9 10">
    <name type="scientific">Mucuna pruriens</name>
    <name type="common">Velvet bean</name>
    <name type="synonym">Dolichos pruriens</name>
    <dbReference type="NCBI Taxonomy" id="157652"/>
    <lineage>
        <taxon>Eukaryota</taxon>
        <taxon>Viridiplantae</taxon>
        <taxon>Streptophyta</taxon>
        <taxon>Embryophyta</taxon>
        <taxon>Tracheophyta</taxon>
        <taxon>Spermatophyta</taxon>
        <taxon>Magnoliopsida</taxon>
        <taxon>eudicotyledons</taxon>
        <taxon>Gunneridae</taxon>
        <taxon>Pentapetalae</taxon>
        <taxon>rosids</taxon>
        <taxon>fabids</taxon>
        <taxon>Fabales</taxon>
        <taxon>Fabaceae</taxon>
        <taxon>Papilionoideae</taxon>
        <taxon>50 kb inversion clade</taxon>
        <taxon>NPAAA clade</taxon>
        <taxon>indigoferoid/millettioid clade</taxon>
        <taxon>Phaseoleae</taxon>
        <taxon>Mucuna</taxon>
    </lineage>
</organism>
<dbReference type="OrthoDB" id="10055717at2759"/>
<reference evidence="9" key="1">
    <citation type="submission" date="2018-05" db="EMBL/GenBank/DDBJ databases">
        <title>Draft genome of Mucuna pruriens seed.</title>
        <authorList>
            <person name="Nnadi N.E."/>
            <person name="Vos R."/>
            <person name="Hasami M.H."/>
            <person name="Devisetty U.K."/>
            <person name="Aguiy J.C."/>
        </authorList>
    </citation>
    <scope>NUCLEOTIDE SEQUENCE [LARGE SCALE GENOMIC DNA]</scope>
    <source>
        <strain evidence="9">JCA_2017</strain>
    </source>
</reference>
<dbReference type="Pfam" id="PF17917">
    <property type="entry name" value="RT_RNaseH"/>
    <property type="match status" value="1"/>
</dbReference>
<dbReference type="InterPro" id="IPR036397">
    <property type="entry name" value="RNaseH_sf"/>
</dbReference>
<dbReference type="PROSITE" id="PS50994">
    <property type="entry name" value="INTEGRASE"/>
    <property type="match status" value="1"/>
</dbReference>
<dbReference type="InterPro" id="IPR052160">
    <property type="entry name" value="Gypsy_RT_Integrase-like"/>
</dbReference>
<feature type="domain" description="Integrase catalytic" evidence="8">
    <location>
        <begin position="196"/>
        <end position="258"/>
    </location>
</feature>
<dbReference type="InterPro" id="IPR043502">
    <property type="entry name" value="DNA/RNA_pol_sf"/>
</dbReference>
<feature type="region of interest" description="Disordered" evidence="7">
    <location>
        <begin position="390"/>
        <end position="414"/>
    </location>
</feature>
<dbReference type="GO" id="GO:0003964">
    <property type="term" value="F:RNA-directed DNA polymerase activity"/>
    <property type="evidence" value="ECO:0007669"/>
    <property type="project" value="UniProtKB-KW"/>
</dbReference>
<dbReference type="AlphaFoldDB" id="A0A371ENF7"/>
<keyword evidence="4" id="KW-0255">Endonuclease</keyword>
<dbReference type="GO" id="GO:0016787">
    <property type="term" value="F:hydrolase activity"/>
    <property type="evidence" value="ECO:0007669"/>
    <property type="project" value="UniProtKB-KW"/>
</dbReference>
<dbReference type="InterPro" id="IPR012337">
    <property type="entry name" value="RNaseH-like_sf"/>
</dbReference>
<dbReference type="SUPFAM" id="SSF53098">
    <property type="entry name" value="Ribonuclease H-like"/>
    <property type="match status" value="1"/>
</dbReference>
<dbReference type="GO" id="GO:0004519">
    <property type="term" value="F:endonuclease activity"/>
    <property type="evidence" value="ECO:0007669"/>
    <property type="project" value="UniProtKB-KW"/>
</dbReference>
<evidence type="ECO:0000259" key="8">
    <source>
        <dbReference type="PROSITE" id="PS50994"/>
    </source>
</evidence>
<keyword evidence="6" id="KW-0695">RNA-directed DNA polymerase</keyword>
<dbReference type="InterPro" id="IPR041373">
    <property type="entry name" value="RT_RNaseH"/>
</dbReference>
<gene>
    <name evidence="9" type="ORF">CR513_53600</name>
</gene>
<name>A0A371ENF7_MUCPR</name>
<protein>
    <recommendedName>
        <fullName evidence="8">Integrase catalytic domain-containing protein</fullName>
    </recommendedName>
</protein>
<dbReference type="Gene3D" id="3.30.420.10">
    <property type="entry name" value="Ribonuclease H-like superfamily/Ribonuclease H"/>
    <property type="match status" value="1"/>
</dbReference>
<sequence length="414" mass="48073">HKTTVKTIIINRQINIRPPSSACLACLPTLGSPLAYATPQAPSKGSFIEVFMDAFMVYDHSFDASLEDKFRSYLHGSKIVVFSDHVALKFLLKKPNAKLRLIRWMLLLQEFDIEIRDKSGVEDIIASVYQTMRFVGGHFGSHQTARKDAHHIVTTYEQCQRAGVAINRRHEMLQQPILFCKVFDVWDGWRLRPPKLMMLKFNVPKALISDQGSHLYNKTMSTLLEKYGVVHKVATAYHPQTNGQAEVFNREIKQILPKVAHPNKKDWSRACHLPIEIEHRAYWVVKRCNLAFDQAGKERKLQLQEFEELRLEAYENFKIYKEKVKRFHDIMILRKEFKVGQRVLLFNSRLKLIAEYRLYLDLRRPGLGLEQRHWIRMELNLTRTRLIKTDCDSKPTPSPTTTAEHSSHAVGGLT</sequence>
<evidence type="ECO:0000256" key="2">
    <source>
        <dbReference type="ARBA" id="ARBA00022695"/>
    </source>
</evidence>
<feature type="non-terminal residue" evidence="9">
    <location>
        <position position="414"/>
    </location>
</feature>
<dbReference type="PANTHER" id="PTHR47266">
    <property type="entry name" value="ENDONUCLEASE-RELATED"/>
    <property type="match status" value="1"/>
</dbReference>
<evidence type="ECO:0000313" key="9">
    <source>
        <dbReference type="EMBL" id="RDX67514.1"/>
    </source>
</evidence>
<accession>A0A371ENF7</accession>
<keyword evidence="10" id="KW-1185">Reference proteome</keyword>
<evidence type="ECO:0000256" key="7">
    <source>
        <dbReference type="SAM" id="MobiDB-lite"/>
    </source>
</evidence>
<keyword evidence="3" id="KW-0540">Nuclease</keyword>
<evidence type="ECO:0000256" key="4">
    <source>
        <dbReference type="ARBA" id="ARBA00022759"/>
    </source>
</evidence>
<keyword evidence="5" id="KW-0378">Hydrolase</keyword>
<feature type="non-terminal residue" evidence="9">
    <location>
        <position position="1"/>
    </location>
</feature>
<keyword evidence="2" id="KW-0548">Nucleotidyltransferase</keyword>
<evidence type="ECO:0000256" key="5">
    <source>
        <dbReference type="ARBA" id="ARBA00022801"/>
    </source>
</evidence>
<dbReference type="GO" id="GO:0015074">
    <property type="term" value="P:DNA integration"/>
    <property type="evidence" value="ECO:0007669"/>
    <property type="project" value="InterPro"/>
</dbReference>
<dbReference type="EMBL" id="QJKJ01012955">
    <property type="protein sequence ID" value="RDX67514.1"/>
    <property type="molecule type" value="Genomic_DNA"/>
</dbReference>
<evidence type="ECO:0000256" key="1">
    <source>
        <dbReference type="ARBA" id="ARBA00022679"/>
    </source>
</evidence>
<dbReference type="InterPro" id="IPR001584">
    <property type="entry name" value="Integrase_cat-core"/>
</dbReference>
<comment type="caution">
    <text evidence="9">The sequence shown here is derived from an EMBL/GenBank/DDBJ whole genome shotgun (WGS) entry which is preliminary data.</text>
</comment>
<evidence type="ECO:0000256" key="6">
    <source>
        <dbReference type="ARBA" id="ARBA00022918"/>
    </source>
</evidence>
<keyword evidence="1" id="KW-0808">Transferase</keyword>